<dbReference type="PANTHER" id="PTHR39596:SF3">
    <property type="entry name" value="HETEROKARYON INCOMPATIBILITY DOMAIN-CONTAINING PROTEIN"/>
    <property type="match status" value="1"/>
</dbReference>
<evidence type="ECO:0000259" key="1">
    <source>
        <dbReference type="Pfam" id="PF06985"/>
    </source>
</evidence>
<dbReference type="PANTHER" id="PTHR39596">
    <property type="match status" value="1"/>
</dbReference>
<dbReference type="Proteomes" id="UP001334248">
    <property type="component" value="Unassembled WGS sequence"/>
</dbReference>
<organism evidence="2 3">
    <name type="scientific">Knufia obscura</name>
    <dbReference type="NCBI Taxonomy" id="1635080"/>
    <lineage>
        <taxon>Eukaryota</taxon>
        <taxon>Fungi</taxon>
        <taxon>Dikarya</taxon>
        <taxon>Ascomycota</taxon>
        <taxon>Pezizomycotina</taxon>
        <taxon>Eurotiomycetes</taxon>
        <taxon>Chaetothyriomycetidae</taxon>
        <taxon>Chaetothyriales</taxon>
        <taxon>Trichomeriaceae</taxon>
        <taxon>Knufia</taxon>
    </lineage>
</organism>
<sequence>MDWIPRPAKTVRKLPEVPCLSEEDYDHEEWQSYPERQGYQPRSAEAWINFFQKTTAAFSAFVERWLFWGALEHILDKHLAIEHYKRPLPSGDGYVTRIATLIQQVSPGTMLRSHEESFTTHIAFAVPCHDRHLLGRTSRQAMAETMTLHRFCQIHSDRFNDTRTQELFLAICMLHELTPSESSKKLWRSDNPEVDFQEWMMFGATILQPMHSKVSENRLLQLGWCPWEAHMLSSRFSMPVCFFLSQMQRPDSHNVHEIEHIERGLARRKKDADGESRTFCTNRSCKWKSINQETYRTAHLHKVLGHKLRGVPKYHCGGCTELSVDLQELARILHAGHLPLLKVDDIGMHGFRLQLYGYGGQQHPRYIAFSHVWSDGLGNLEGNNIPVCRLLHIKEIIQDVNSLRRHAGHQDVPYFWLDTLCVPPDTANVPNVQSLAMHKMRATYSDARLVVVLDKWLTETSTDRMTSTEKLARLICSPWTRRLWTLQEGWLAQNHSLLFEFEDEVVNSDIIFVRLKRSKWPLAEQSLTSHVLGRYVELRYWFTDEALTKLHGDTDDRQQGINPVFSLLLPSLKFRATSMPGDEALCMAVLLNLDVKLISNTPQDFRMLVLWRQLKTIPMQLLYWDMPRYLPCFGARWAPSTLLDNQSTSGELALGRVMDVPRTSAEVTSAGLLTALQGIIFSIPEGQTMLESGGQLRLDCGVRRSFCLNSHRLQVHLHHRYKQPVARVIDPIRMPVLAPAELAQGVARRLEEWSMSETKQFALIWLERYDVWEGPLRGILVAVERVVSTAYVVDYIEGVDVDLLDREDDFELDWSSEQSKDFLTDAPIFKGKETLPNQLWLIN</sequence>
<keyword evidence="3" id="KW-1185">Reference proteome</keyword>
<reference evidence="2 3" key="1">
    <citation type="journal article" date="2023" name="Res Sq">
        <title>Genomic and morphological characterization of Knufia obscura isolated from the Mars 2020 spacecraft assembly facility.</title>
        <authorList>
            <person name="Chander A.M."/>
            <person name="Teixeira M.M."/>
            <person name="Singh N.K."/>
            <person name="Williams M.P."/>
            <person name="Parker C.W."/>
            <person name="Leo P."/>
            <person name="Stajich J.E."/>
            <person name="Torok T."/>
            <person name="Tighe S."/>
            <person name="Mason C.E."/>
            <person name="Venkateswaran K."/>
        </authorList>
    </citation>
    <scope>NUCLEOTIDE SEQUENCE [LARGE SCALE GENOMIC DNA]</scope>
    <source>
        <strain evidence="2 3">CCFEE 5817</strain>
    </source>
</reference>
<feature type="domain" description="Heterokaryon incompatibility" evidence="1">
    <location>
        <begin position="366"/>
        <end position="455"/>
    </location>
</feature>
<gene>
    <name evidence="2" type="ORF">PMZ80_004206</name>
</gene>
<accession>A0ABR0RRF3</accession>
<dbReference type="RefSeq" id="XP_064731290.1">
    <property type="nucleotide sequence ID" value="XM_064872632.1"/>
</dbReference>
<dbReference type="Pfam" id="PF06985">
    <property type="entry name" value="HET"/>
    <property type="match status" value="1"/>
</dbReference>
<comment type="caution">
    <text evidence="2">The sequence shown here is derived from an EMBL/GenBank/DDBJ whole genome shotgun (WGS) entry which is preliminary data.</text>
</comment>
<proteinExistence type="predicted"/>
<evidence type="ECO:0000313" key="2">
    <source>
        <dbReference type="EMBL" id="KAK5943200.1"/>
    </source>
</evidence>
<protein>
    <recommendedName>
        <fullName evidence="1">Heterokaryon incompatibility domain-containing protein</fullName>
    </recommendedName>
</protein>
<dbReference type="EMBL" id="JAVHJV010000004">
    <property type="protein sequence ID" value="KAK5943200.1"/>
    <property type="molecule type" value="Genomic_DNA"/>
</dbReference>
<dbReference type="GeneID" id="89997655"/>
<name>A0ABR0RRF3_9EURO</name>
<dbReference type="InterPro" id="IPR010730">
    <property type="entry name" value="HET"/>
</dbReference>
<evidence type="ECO:0000313" key="3">
    <source>
        <dbReference type="Proteomes" id="UP001334248"/>
    </source>
</evidence>